<name>A0AAW3Z1H9_9GAMM</name>
<dbReference type="AlphaFoldDB" id="A0AAW3Z1H9"/>
<proteinExistence type="predicted"/>
<dbReference type="EMBL" id="JACXBF010000589">
    <property type="protein sequence ID" value="MBD2803059.1"/>
    <property type="molecule type" value="Genomic_DNA"/>
</dbReference>
<evidence type="ECO:0000313" key="1">
    <source>
        <dbReference type="EMBL" id="MBD2803059.1"/>
    </source>
</evidence>
<organism evidence="1">
    <name type="scientific">Xenorhabdus szentirmaii</name>
    <dbReference type="NCBI Taxonomy" id="290112"/>
    <lineage>
        <taxon>Bacteria</taxon>
        <taxon>Pseudomonadati</taxon>
        <taxon>Pseudomonadota</taxon>
        <taxon>Gammaproteobacteria</taxon>
        <taxon>Enterobacterales</taxon>
        <taxon>Morganellaceae</taxon>
        <taxon>Xenorhabdus</taxon>
    </lineage>
</organism>
<gene>
    <name evidence="1" type="ORF">ID854_22085</name>
</gene>
<protein>
    <submittedName>
        <fullName evidence="1">Uncharacterized protein</fullName>
    </submittedName>
</protein>
<accession>A0AAW3Z1H9</accession>
<dbReference type="RefSeq" id="WP_323869890.1">
    <property type="nucleotide sequence ID" value="NZ_JACXBF010000589.1"/>
</dbReference>
<reference evidence="1" key="2">
    <citation type="journal article" date="2024" name="Toxins">
        <title>Genome Sequence Analysis of Native Xenorhabdus Strains Isolated from Entomopathogenic Nematodes in Argentina.</title>
        <authorList>
            <person name="Palma L."/>
            <person name="Frizzo L."/>
            <person name="Kaiser S."/>
            <person name="Berry C."/>
            <person name="Caballero P."/>
            <person name="Bode H.B."/>
            <person name="Del Valle E.E."/>
        </authorList>
    </citation>
    <scope>NUCLEOTIDE SEQUENCE</scope>
    <source>
        <strain evidence="1">M</strain>
    </source>
</reference>
<dbReference type="Proteomes" id="UP001193920">
    <property type="component" value="Unassembled WGS sequence"/>
</dbReference>
<reference evidence="1" key="1">
    <citation type="submission" date="2020-09" db="EMBL/GenBank/DDBJ databases">
        <authorList>
            <person name="Palma L."/>
            <person name="Caballero P."/>
            <person name="Berry C."/>
            <person name="Del Valle E."/>
        </authorList>
    </citation>
    <scope>NUCLEOTIDE SEQUENCE</scope>
    <source>
        <strain evidence="1">M</strain>
    </source>
</reference>
<comment type="caution">
    <text evidence="1">The sequence shown here is derived from an EMBL/GenBank/DDBJ whole genome shotgun (WGS) entry which is preliminary data.</text>
</comment>
<sequence length="92" mass="10612">MKPFNCDPCWMQDETEERRREEAAHQEAIEAELREEAEEIVLTFIDNPLSEEADKILEPIFKNNSAAWDVFVAALDTIVIMDLKDKSMGRIA</sequence>